<accession>A0A8S5M7P9</accession>
<evidence type="ECO:0000313" key="2">
    <source>
        <dbReference type="EMBL" id="DAD78262.1"/>
    </source>
</evidence>
<evidence type="ECO:0000256" key="1">
    <source>
        <dbReference type="SAM" id="Phobius"/>
    </source>
</evidence>
<feature type="transmembrane region" description="Helical" evidence="1">
    <location>
        <begin position="7"/>
        <end position="25"/>
    </location>
</feature>
<keyword evidence="1" id="KW-0812">Transmembrane</keyword>
<name>A0A8S5M7P9_9CAUD</name>
<reference evidence="2" key="1">
    <citation type="journal article" date="2021" name="Proc. Natl. Acad. Sci. U.S.A.">
        <title>A Catalog of Tens of Thousands of Viruses from Human Metagenomes Reveals Hidden Associations with Chronic Diseases.</title>
        <authorList>
            <person name="Tisza M.J."/>
            <person name="Buck C.B."/>
        </authorList>
    </citation>
    <scope>NUCLEOTIDE SEQUENCE</scope>
    <source>
        <strain evidence="2">CtzVd36</strain>
    </source>
</reference>
<keyword evidence="1" id="KW-1133">Transmembrane helix</keyword>
<keyword evidence="1" id="KW-0472">Membrane</keyword>
<sequence length="33" mass="4013">MENKFVCFFRIIDIVIIAKSILFTFKNLKIFIF</sequence>
<protein>
    <submittedName>
        <fullName evidence="2">Uncharacterized protein</fullName>
    </submittedName>
</protein>
<organism evidence="2">
    <name type="scientific">Siphoviridae sp. ctzVd36</name>
    <dbReference type="NCBI Taxonomy" id="2826530"/>
    <lineage>
        <taxon>Viruses</taxon>
        <taxon>Duplodnaviria</taxon>
        <taxon>Heunggongvirae</taxon>
        <taxon>Uroviricota</taxon>
        <taxon>Caudoviricetes</taxon>
    </lineage>
</organism>
<dbReference type="EMBL" id="BK014841">
    <property type="protein sequence ID" value="DAD78262.1"/>
    <property type="molecule type" value="Genomic_DNA"/>
</dbReference>
<proteinExistence type="predicted"/>